<evidence type="ECO:0008006" key="10">
    <source>
        <dbReference type="Google" id="ProtNLM"/>
    </source>
</evidence>
<evidence type="ECO:0000256" key="1">
    <source>
        <dbReference type="ARBA" id="ARBA00004126"/>
    </source>
</evidence>
<dbReference type="PANTHER" id="PTHR12265:SF30">
    <property type="entry name" value="TRANSMEMBRANE PROTEIN 53"/>
    <property type="match status" value="1"/>
</dbReference>
<dbReference type="EMBL" id="CABFNS010000722">
    <property type="protein sequence ID" value="VUC24635.1"/>
    <property type="molecule type" value="Genomic_DNA"/>
</dbReference>
<evidence type="ECO:0000313" key="8">
    <source>
        <dbReference type="EMBL" id="VUC24635.1"/>
    </source>
</evidence>
<keyword evidence="3 7" id="KW-1133">Transmembrane helix</keyword>
<proteinExistence type="predicted"/>
<dbReference type="InterPro" id="IPR008547">
    <property type="entry name" value="DUF829_TMEM53"/>
</dbReference>
<evidence type="ECO:0000313" key="9">
    <source>
        <dbReference type="Proteomes" id="UP000766486"/>
    </source>
</evidence>
<name>A0ABY6U0S5_BIOOC</name>
<evidence type="ECO:0000256" key="5">
    <source>
        <dbReference type="ARBA" id="ARBA00023242"/>
    </source>
</evidence>
<evidence type="ECO:0000256" key="4">
    <source>
        <dbReference type="ARBA" id="ARBA00023136"/>
    </source>
</evidence>
<feature type="transmembrane region" description="Helical" evidence="7">
    <location>
        <begin position="187"/>
        <end position="208"/>
    </location>
</feature>
<comment type="caution">
    <text evidence="8">The sequence shown here is derived from an EMBL/GenBank/DDBJ whole genome shotgun (WGS) entry which is preliminary data.</text>
</comment>
<evidence type="ECO:0000256" key="2">
    <source>
        <dbReference type="ARBA" id="ARBA00022692"/>
    </source>
</evidence>
<evidence type="ECO:0000256" key="7">
    <source>
        <dbReference type="SAM" id="Phobius"/>
    </source>
</evidence>
<keyword evidence="4 7" id="KW-0472">Membrane</keyword>
<keyword evidence="9" id="KW-1185">Reference proteome</keyword>
<evidence type="ECO:0000256" key="3">
    <source>
        <dbReference type="ARBA" id="ARBA00022989"/>
    </source>
</evidence>
<gene>
    <name evidence="8" type="ORF">CLO192961_LOCUS147942</name>
</gene>
<comment type="subcellular location">
    <subcellularLocation>
        <location evidence="6">Endomembrane system</location>
        <topology evidence="6">Single-pass membrane protein</topology>
    </subcellularLocation>
    <subcellularLocation>
        <location evidence="1">Nucleus membrane</location>
    </subcellularLocation>
</comment>
<protein>
    <recommendedName>
        <fullName evidence="10">Indole-diterpene biosynthesis protein PaxU</fullName>
    </recommendedName>
</protein>
<evidence type="ECO:0000256" key="6">
    <source>
        <dbReference type="ARBA" id="ARBA00037847"/>
    </source>
</evidence>
<organism evidence="8 9">
    <name type="scientific">Bionectria ochroleuca</name>
    <name type="common">Gliocladium roseum</name>
    <dbReference type="NCBI Taxonomy" id="29856"/>
    <lineage>
        <taxon>Eukaryota</taxon>
        <taxon>Fungi</taxon>
        <taxon>Dikarya</taxon>
        <taxon>Ascomycota</taxon>
        <taxon>Pezizomycotina</taxon>
        <taxon>Sordariomycetes</taxon>
        <taxon>Hypocreomycetidae</taxon>
        <taxon>Hypocreales</taxon>
        <taxon>Bionectriaceae</taxon>
        <taxon>Clonostachys</taxon>
    </lineage>
</organism>
<keyword evidence="2 7" id="KW-0812">Transmembrane</keyword>
<dbReference type="PANTHER" id="PTHR12265">
    <property type="entry name" value="TRANSMEMBRANE PROTEIN 53"/>
    <property type="match status" value="1"/>
</dbReference>
<accession>A0ABY6U0S5</accession>
<reference evidence="8 9" key="1">
    <citation type="submission" date="2019-06" db="EMBL/GenBank/DDBJ databases">
        <authorList>
            <person name="Broberg M."/>
        </authorList>
    </citation>
    <scope>NUCLEOTIDE SEQUENCE [LARGE SCALE GENOMIC DNA]</scope>
</reference>
<dbReference type="Proteomes" id="UP000766486">
    <property type="component" value="Unassembled WGS sequence"/>
</dbReference>
<dbReference type="Pfam" id="PF05705">
    <property type="entry name" value="DUF829"/>
    <property type="match status" value="1"/>
</dbReference>
<sequence length="296" mass="32082">MASGTKRRSNEGALSFMEKLSPVVAVYRPTASSTASDSTSDPALVIVTSWTDALGAHIVKYITKYQELYPKAQILLIRNTSKLFFNRSSIGPAVQPAASVVRAAIAALPASAPPHSSPHILLHIFSNGGSASAGSLYEQYAATAAEGEDSKIPRHVTIFDSAPSTNFRMSQAVAFFTVGLSPIQRVIAAPFLYLVAAGYALILGLRLITDIQTRWTNHHNDPSLVSEARRTYVYSDTDALIHPDDVEQHAQEAEKAGYTVRKEKFVASGHVSHSRKDAGRYWEIVTSTWDGSYSGN</sequence>
<keyword evidence="5" id="KW-0539">Nucleus</keyword>